<dbReference type="OrthoDB" id="1150131at2759"/>
<feature type="region of interest" description="Disordered" evidence="1">
    <location>
        <begin position="748"/>
        <end position="820"/>
    </location>
</feature>
<name>A0A8J4FYS1_9CHLO</name>
<feature type="region of interest" description="Disordered" evidence="1">
    <location>
        <begin position="1585"/>
        <end position="1630"/>
    </location>
</feature>
<dbReference type="EMBL" id="BNCP01000052">
    <property type="protein sequence ID" value="GIL89698.1"/>
    <property type="molecule type" value="Genomic_DNA"/>
</dbReference>
<dbReference type="InterPro" id="IPR036890">
    <property type="entry name" value="HATPase_C_sf"/>
</dbReference>
<evidence type="ECO:0000256" key="1">
    <source>
        <dbReference type="SAM" id="MobiDB-lite"/>
    </source>
</evidence>
<feature type="region of interest" description="Disordered" evidence="1">
    <location>
        <begin position="345"/>
        <end position="368"/>
    </location>
</feature>
<dbReference type="Gene3D" id="3.30.420.610">
    <property type="entry name" value="LOTUS domain-like"/>
    <property type="match status" value="1"/>
</dbReference>
<protein>
    <submittedName>
        <fullName evidence="2">Uncharacterized protein</fullName>
    </submittedName>
</protein>
<dbReference type="Proteomes" id="UP000747110">
    <property type="component" value="Unassembled WGS sequence"/>
</dbReference>
<keyword evidence="3" id="KW-1185">Reference proteome</keyword>
<dbReference type="PANTHER" id="PTHR32387">
    <property type="entry name" value="WU:FJ29H11"/>
    <property type="match status" value="1"/>
</dbReference>
<dbReference type="InterPro" id="IPR041966">
    <property type="entry name" value="LOTUS-like"/>
</dbReference>
<accession>A0A8J4FYS1</accession>
<dbReference type="NCBIfam" id="NF047352">
    <property type="entry name" value="P_loop_sacsin"/>
    <property type="match status" value="1"/>
</dbReference>
<organism evidence="2 3">
    <name type="scientific">Volvox reticuliferus</name>
    <dbReference type="NCBI Taxonomy" id="1737510"/>
    <lineage>
        <taxon>Eukaryota</taxon>
        <taxon>Viridiplantae</taxon>
        <taxon>Chlorophyta</taxon>
        <taxon>core chlorophytes</taxon>
        <taxon>Chlorophyceae</taxon>
        <taxon>CS clade</taxon>
        <taxon>Chlamydomonadales</taxon>
        <taxon>Volvocaceae</taxon>
        <taxon>Volvox</taxon>
    </lineage>
</organism>
<dbReference type="InterPro" id="IPR052957">
    <property type="entry name" value="Auxin_embryo_med"/>
</dbReference>
<evidence type="ECO:0000313" key="2">
    <source>
        <dbReference type="EMBL" id="GIL89698.1"/>
    </source>
</evidence>
<comment type="caution">
    <text evidence="2">The sequence shown here is derived from an EMBL/GenBank/DDBJ whole genome shotgun (WGS) entry which is preliminary data.</text>
</comment>
<gene>
    <name evidence="2" type="ORF">Vretifemale_17472</name>
</gene>
<sequence length="1847" mass="194037">MDLRFTHRVRHLLLNYRDGLPLRFLNQAWKSLYNTPLVPSSLGYRSVYDLCVAATSAVVLTPDGQDWIAKAVLTANAAEELVEFVRNEMLEADTGAAAESAQVGQRTGVMRHVSYERVQDWVQNRYLAGRTFESFGLQCPRNLTHLLYVDRRVSTAIAAYCASRCVVTLWELEQYICQNEVVDKYEALRLGQLADHPEVRRIMFPDAPAVRHPVPPSKWQGRQGPEQEVGLPPMGPFPHITAYDVAAALRHRLVLEGIDKCRRAAAGGVKSPDGMMLTLDVLTSVAIAAKVPFSVIGTIELRIWALGCRLGVLVNDLLLYVNIAEIAIQEEQVAALRGAAGAPRTQPVATAQRQQGLQTTEGGAWARRPQLPLDNSAYRFLSSEQGARTGGRDLAGKQAQDVRMAEKVKMALAAMREEPREDKEGCASPELRPDVKLPPVDVVIRQHLCKSFSLPEDFDWQELQGTLQDIVRDALSRPFKPGESVAQYYESAARLVADKFTTPLAHAKIATTSSDLLKTLIKSGKKRISKFKNKLPEADLLLLEDTASKLATNQMFQMLLCAVRTALRGEMPVHATQMATLRREEKSDGAARNPFINSADDVFDLLKDMPYGKILVDARLTSNVGISKRHIMQEFGLQEGAIGYSDLQAVFQKMLSDALGGARVQPNPTGRFYNAVSLMLSEQFFAVIREAQAMELRSLRKGVKELVSDKRKVRIHKQDDDLATNKFFGMMLRVLHAAMRGIIPPLPQEADTANEARPSGDGKETTGSASRDEDKGESSSDNEDGPYIRNAEDRAALRSPRSKRLRGGKRGGGKGQSTAPAAEAAATVQAVVAAFQQLASALAAARPFAGWSVEALSRLRGSLLGPSAEAGTANTVGGALVGGDAAATIGDSSKGDGGHEGEGVFGVKKLLALSTFIGFMLQSGNTDQRKPPAFAQPQPQQRPAAAAAAAAPSLRFTDAVAALRSAVLELRDGCSLLALASLERRVAERLASQLQLQVQRSAPIQATLSGLPLARETGAEALVLLDGNSPAAGALSPAHTATRVFEAAGLGCSLLSALEAAGDGDLLVALTGDTAGPARAPLHQVLELVAEVLRSCRLAGTVSDHPSTLKEDVIAVASLTVAPGGSGSGNQGGGDGSSIAAIVSRALRAHYGVRRVECLGHGPVGHLLALASRSHATPPLGWHSAVALAPAPPTSLASWSPLASGAVAEPVGATVASTVGVLGGVSREAALAALHAAPDLSDLRLATQWDLIFEAELGPLEDFLRAEGAAAGVTVLELPVPPTGGPTLELSEGGRLIKLPYGATRADILARAVSADARGVAAALLSVVAAEGGVGGCPTALLSYHLSEALVDIARQAASRSMLTRDAGIALERPAAWASSVVDGFADNSAVATAALTAWGSNGEAEDLGAAAACRFTLNILPHLPLPLLAPLAEAVLLPALTTALDRYSTEPRENSPIDMDSECTGVPAAAAAGAASAMKINGSRGAAVAGPVLHALLLRQVAAVGPPHVVSLARSCLHHLGFSLGVEAWQEDWRRLYRGDTGNSGADTGGGDGNDANAGAAPEASLTAVITAAAGTATTAEIGEGGEGFKLQESDSGCDMDVDAEDGKGQGPQSPSRENQGLRPRKQAAVTTAVHLHEAASPSLESASAREPVGLPVSSAADLKRTAAHGAVDGSEPLLPSSGAAKGGSLEASFSASEAPSRPARTPVVDAPLNSEECRRLVESIRRDEFGMGVELVGEAAALSGRLAARTGRALQRLAAELYSTDSHFVMELVQNADDNTYPAGVVPSLEFVLQRGAITSVNNELGFSPANLRALCDVGASTKARVTGYIGHKGIGFKSVFRVSA</sequence>
<feature type="compositionally biased region" description="Basic residues" evidence="1">
    <location>
        <begin position="800"/>
        <end position="812"/>
    </location>
</feature>
<evidence type="ECO:0000313" key="3">
    <source>
        <dbReference type="Proteomes" id="UP000747110"/>
    </source>
</evidence>
<feature type="compositionally biased region" description="Basic and acidic residues" evidence="1">
    <location>
        <begin position="758"/>
        <end position="778"/>
    </location>
</feature>
<reference evidence="2" key="1">
    <citation type="journal article" date="2021" name="Proc. Natl. Acad. Sci. U.S.A.">
        <title>Three genomes in the algal genus Volvox reveal the fate of a haploid sex-determining region after a transition to homothallism.</title>
        <authorList>
            <person name="Yamamoto K."/>
            <person name="Hamaji T."/>
            <person name="Kawai-Toyooka H."/>
            <person name="Matsuzaki R."/>
            <person name="Takahashi F."/>
            <person name="Nishimura Y."/>
            <person name="Kawachi M."/>
            <person name="Noguchi H."/>
            <person name="Minakuchi Y."/>
            <person name="Umen J.G."/>
            <person name="Toyoda A."/>
            <person name="Nozaki H."/>
        </authorList>
    </citation>
    <scope>NUCLEOTIDE SEQUENCE</scope>
    <source>
        <strain evidence="2">NIES-3786</strain>
    </source>
</reference>
<feature type="region of interest" description="Disordered" evidence="1">
    <location>
        <begin position="1668"/>
        <end position="1710"/>
    </location>
</feature>
<dbReference type="Gene3D" id="3.30.565.10">
    <property type="entry name" value="Histidine kinase-like ATPase, C-terminal domain"/>
    <property type="match status" value="1"/>
</dbReference>
<feature type="compositionally biased region" description="Polar residues" evidence="1">
    <location>
        <begin position="347"/>
        <end position="361"/>
    </location>
</feature>
<feature type="non-terminal residue" evidence="2">
    <location>
        <position position="1"/>
    </location>
</feature>
<dbReference type="SUPFAM" id="SSF55874">
    <property type="entry name" value="ATPase domain of HSP90 chaperone/DNA topoisomerase II/histidine kinase"/>
    <property type="match status" value="1"/>
</dbReference>
<dbReference type="PANTHER" id="PTHR32387:SF0">
    <property type="entry name" value="PROTEIN NO VEIN"/>
    <property type="match status" value="1"/>
</dbReference>
<proteinExistence type="predicted"/>